<sequence>MPPENPRKWRYTWEAQSHLPILKLFLFTPNFNPSSSCNDLNVDLKFEKSLLEVTWKESQSQNVVSLLVPLPRVLVDLDSPVNFRALEDHIEVKIGLLLPVDHPIVSSFISELNSGDEIGECFSYDGFIEPLSMDSDFKTLSSKGEVDFYCRNCVFKLTKRPTRCLVELPSINWTDVADNWFGACCCSFGEISDKLVNKYVQTNRCAEGTFLLTSAAVILCKDDVAGFKSPEVDQIRKGDGHGFTEAAHDSDCHSGIDVCCATDNPILHNSSLVPSVNLEKESDLVNKACAEPAQLNREKPLSTSLGLDSTKDATSECHCCAHNIPEVLKKQDTNQAVHLEADQKSFLNCYLGNAFVFKSSSLSKDIDWIDFACPQCSCILGAYPSAGANEPLDGGIRLLKCYISLSPSSDSPDDLFRKYTLERMFTNQLLDSAKDELSFRTVVKDLKNKSPMLHIVLLNPNSWCCTGYCSEDSAQYFVKMNLHPVVKVLFSHGHGSAASDPRWIEQWDTKNRAEEMYMLGCVIKELINSIECAKDAFPPSFNSHHGLSLSHIPT</sequence>
<dbReference type="EMBL" id="GISG01201422">
    <property type="protein sequence ID" value="MBA4658682.1"/>
    <property type="molecule type" value="Transcribed_RNA"/>
</dbReference>
<reference evidence="1" key="1">
    <citation type="journal article" date="2013" name="J. Plant Res.">
        <title>Effect of fungi and light on seed germination of three Opuntia species from semiarid lands of central Mexico.</title>
        <authorList>
            <person name="Delgado-Sanchez P."/>
            <person name="Jimenez-Bremont J.F."/>
            <person name="Guerrero-Gonzalez Mde L."/>
            <person name="Flores J."/>
        </authorList>
    </citation>
    <scope>NUCLEOTIDE SEQUENCE</scope>
    <source>
        <tissue evidence="1">Cladode</tissue>
    </source>
</reference>
<evidence type="ECO:0000313" key="1">
    <source>
        <dbReference type="EMBL" id="MBA4658682.1"/>
    </source>
</evidence>
<accession>A0A7C9E4B8</accession>
<dbReference type="GO" id="GO:0000151">
    <property type="term" value="C:ubiquitin ligase complex"/>
    <property type="evidence" value="ECO:0007669"/>
    <property type="project" value="TreeGrafter"/>
</dbReference>
<dbReference type="GO" id="GO:0000209">
    <property type="term" value="P:protein polyubiquitination"/>
    <property type="evidence" value="ECO:0007669"/>
    <property type="project" value="TreeGrafter"/>
</dbReference>
<dbReference type="GO" id="GO:0005829">
    <property type="term" value="C:cytosol"/>
    <property type="evidence" value="ECO:0007669"/>
    <property type="project" value="TreeGrafter"/>
</dbReference>
<dbReference type="GO" id="GO:0061630">
    <property type="term" value="F:ubiquitin protein ligase activity"/>
    <property type="evidence" value="ECO:0007669"/>
    <property type="project" value="TreeGrafter"/>
</dbReference>
<dbReference type="InterPro" id="IPR019193">
    <property type="entry name" value="UBQ-conj_enz_E2-bd_prot"/>
</dbReference>
<dbReference type="Pfam" id="PF09814">
    <property type="entry name" value="HECT_2"/>
    <property type="match status" value="1"/>
</dbReference>
<dbReference type="GO" id="GO:0005634">
    <property type="term" value="C:nucleus"/>
    <property type="evidence" value="ECO:0007669"/>
    <property type="project" value="TreeGrafter"/>
</dbReference>
<dbReference type="PANTHER" id="PTHR31531">
    <property type="entry name" value="E3 UBIQUITIN-PROTEIN LIGASE E3D FAMILY MEMBER"/>
    <property type="match status" value="1"/>
</dbReference>
<dbReference type="PANTHER" id="PTHR31531:SF2">
    <property type="entry name" value="E3 UBIQUITIN-PROTEIN LIGASE E3D"/>
    <property type="match status" value="1"/>
</dbReference>
<dbReference type="GO" id="GO:0043161">
    <property type="term" value="P:proteasome-mediated ubiquitin-dependent protein catabolic process"/>
    <property type="evidence" value="ECO:0007669"/>
    <property type="project" value="TreeGrafter"/>
</dbReference>
<dbReference type="GO" id="GO:0006513">
    <property type="term" value="P:protein monoubiquitination"/>
    <property type="evidence" value="ECO:0007669"/>
    <property type="project" value="TreeGrafter"/>
</dbReference>
<name>A0A7C9E4B8_OPUST</name>
<proteinExistence type="predicted"/>
<organism evidence="1">
    <name type="scientific">Opuntia streptacantha</name>
    <name type="common">Prickly pear cactus</name>
    <name type="synonym">Opuntia cardona</name>
    <dbReference type="NCBI Taxonomy" id="393608"/>
    <lineage>
        <taxon>Eukaryota</taxon>
        <taxon>Viridiplantae</taxon>
        <taxon>Streptophyta</taxon>
        <taxon>Embryophyta</taxon>
        <taxon>Tracheophyta</taxon>
        <taxon>Spermatophyta</taxon>
        <taxon>Magnoliopsida</taxon>
        <taxon>eudicotyledons</taxon>
        <taxon>Gunneridae</taxon>
        <taxon>Pentapetalae</taxon>
        <taxon>Caryophyllales</taxon>
        <taxon>Cactineae</taxon>
        <taxon>Cactaceae</taxon>
        <taxon>Opuntioideae</taxon>
        <taxon>Opuntia</taxon>
    </lineage>
</organism>
<dbReference type="GO" id="GO:0030332">
    <property type="term" value="F:cyclin binding"/>
    <property type="evidence" value="ECO:0007669"/>
    <property type="project" value="TreeGrafter"/>
</dbReference>
<evidence type="ECO:0008006" key="2">
    <source>
        <dbReference type="Google" id="ProtNLM"/>
    </source>
</evidence>
<reference evidence="1" key="2">
    <citation type="submission" date="2020-07" db="EMBL/GenBank/DDBJ databases">
        <authorList>
            <person name="Vera ALvarez R."/>
            <person name="Arias-Moreno D.M."/>
            <person name="Jimenez-Jacinto V."/>
            <person name="Jimenez-Bremont J.F."/>
            <person name="Swaminathan K."/>
            <person name="Moose S.P."/>
            <person name="Guerrero-Gonzalez M.L."/>
            <person name="Marino-Ramirez L."/>
            <person name="Landsman D."/>
            <person name="Rodriguez-Kessler M."/>
            <person name="Delgado-Sanchez P."/>
        </authorList>
    </citation>
    <scope>NUCLEOTIDE SEQUENCE</scope>
    <source>
        <tissue evidence="1">Cladode</tissue>
    </source>
</reference>
<dbReference type="GO" id="GO:0031624">
    <property type="term" value="F:ubiquitin conjugating enzyme binding"/>
    <property type="evidence" value="ECO:0007669"/>
    <property type="project" value="TreeGrafter"/>
</dbReference>
<dbReference type="AlphaFoldDB" id="A0A7C9E4B8"/>
<dbReference type="GO" id="GO:0051865">
    <property type="term" value="P:protein autoubiquitination"/>
    <property type="evidence" value="ECO:0007669"/>
    <property type="project" value="TreeGrafter"/>
</dbReference>
<protein>
    <recommendedName>
        <fullName evidence="2">Ubiquitin-conjugating enzyme E2C-binding protein</fullName>
    </recommendedName>
</protein>